<gene>
    <name evidence="2" type="ORF">Tco_0677821</name>
</gene>
<sequence>MDVCRKTAYALVENKGKAKDKFYGKIILDLGNEVRYSVKEGAAAMEDLVKNIGNTKEKAECKRLKKELEEARLSNTLLRMQNERVKRDLNWTRVRAYEFHQDMIRRGFMFEERPNEAIDGLVEDVESSSLELRESPHDAYCHVDAAIATERARHANAGNDVRGSGPARGQDVTLTVNECTFDGFMKCNPTIFHGVEGDVELRRWFEKTESVFGISECVEGKKVKFDAATLQGPALTWWNSKVATMGLETVNQMP</sequence>
<evidence type="ECO:0008006" key="4">
    <source>
        <dbReference type="Google" id="ProtNLM"/>
    </source>
</evidence>
<comment type="caution">
    <text evidence="2">The sequence shown here is derived from an EMBL/GenBank/DDBJ whole genome shotgun (WGS) entry which is preliminary data.</text>
</comment>
<evidence type="ECO:0000256" key="1">
    <source>
        <dbReference type="SAM" id="Coils"/>
    </source>
</evidence>
<organism evidence="2 3">
    <name type="scientific">Tanacetum coccineum</name>
    <dbReference type="NCBI Taxonomy" id="301880"/>
    <lineage>
        <taxon>Eukaryota</taxon>
        <taxon>Viridiplantae</taxon>
        <taxon>Streptophyta</taxon>
        <taxon>Embryophyta</taxon>
        <taxon>Tracheophyta</taxon>
        <taxon>Spermatophyta</taxon>
        <taxon>Magnoliopsida</taxon>
        <taxon>eudicotyledons</taxon>
        <taxon>Gunneridae</taxon>
        <taxon>Pentapetalae</taxon>
        <taxon>asterids</taxon>
        <taxon>campanulids</taxon>
        <taxon>Asterales</taxon>
        <taxon>Asteraceae</taxon>
        <taxon>Asteroideae</taxon>
        <taxon>Anthemideae</taxon>
        <taxon>Anthemidinae</taxon>
        <taxon>Tanacetum</taxon>
    </lineage>
</organism>
<name>A0ABQ4XD91_9ASTR</name>
<dbReference type="EMBL" id="BQNB010009417">
    <property type="protein sequence ID" value="GJS63257.1"/>
    <property type="molecule type" value="Genomic_DNA"/>
</dbReference>
<evidence type="ECO:0000313" key="2">
    <source>
        <dbReference type="EMBL" id="GJS63257.1"/>
    </source>
</evidence>
<dbReference type="Proteomes" id="UP001151760">
    <property type="component" value="Unassembled WGS sequence"/>
</dbReference>
<keyword evidence="1" id="KW-0175">Coiled coil</keyword>
<evidence type="ECO:0000313" key="3">
    <source>
        <dbReference type="Proteomes" id="UP001151760"/>
    </source>
</evidence>
<reference evidence="2" key="2">
    <citation type="submission" date="2022-01" db="EMBL/GenBank/DDBJ databases">
        <authorList>
            <person name="Yamashiro T."/>
            <person name="Shiraishi A."/>
            <person name="Satake H."/>
            <person name="Nakayama K."/>
        </authorList>
    </citation>
    <scope>NUCLEOTIDE SEQUENCE</scope>
</reference>
<protein>
    <recommendedName>
        <fullName evidence="4">Reverse transcriptase domain-containing protein</fullName>
    </recommendedName>
</protein>
<feature type="coiled-coil region" evidence="1">
    <location>
        <begin position="54"/>
        <end position="81"/>
    </location>
</feature>
<accession>A0ABQ4XD91</accession>
<reference evidence="2" key="1">
    <citation type="journal article" date="2022" name="Int. J. Mol. Sci.">
        <title>Draft Genome of Tanacetum Coccineum: Genomic Comparison of Closely Related Tanacetum-Family Plants.</title>
        <authorList>
            <person name="Yamashiro T."/>
            <person name="Shiraishi A."/>
            <person name="Nakayama K."/>
            <person name="Satake H."/>
        </authorList>
    </citation>
    <scope>NUCLEOTIDE SEQUENCE</scope>
</reference>
<proteinExistence type="predicted"/>
<keyword evidence="3" id="KW-1185">Reference proteome</keyword>